<accession>A0A914XEE4</accession>
<dbReference type="PANTHER" id="PTHR24020">
    <property type="entry name" value="COLLAGEN ALPHA"/>
    <property type="match status" value="1"/>
</dbReference>
<reference evidence="5" key="1">
    <citation type="submission" date="2022-11" db="UniProtKB">
        <authorList>
            <consortium name="WormBaseParasite"/>
        </authorList>
    </citation>
    <scope>IDENTIFICATION</scope>
</reference>
<dbReference type="InterPro" id="IPR050525">
    <property type="entry name" value="ECM_Assembly_Org"/>
</dbReference>
<evidence type="ECO:0000259" key="2">
    <source>
        <dbReference type="PROSITE" id="PS50041"/>
    </source>
</evidence>
<dbReference type="SMART" id="SM00034">
    <property type="entry name" value="CLECT"/>
    <property type="match status" value="1"/>
</dbReference>
<dbReference type="InterPro" id="IPR036465">
    <property type="entry name" value="vWFA_dom_sf"/>
</dbReference>
<dbReference type="PANTHER" id="PTHR24020:SF20">
    <property type="entry name" value="PH DOMAIN-CONTAINING PROTEIN"/>
    <property type="match status" value="1"/>
</dbReference>
<dbReference type="SUPFAM" id="SSF53300">
    <property type="entry name" value="vWA-like"/>
    <property type="match status" value="2"/>
</dbReference>
<protein>
    <submittedName>
        <fullName evidence="5">Uncharacterized protein</fullName>
    </submittedName>
</protein>
<evidence type="ECO:0000256" key="1">
    <source>
        <dbReference type="SAM" id="SignalP"/>
    </source>
</evidence>
<dbReference type="Gene3D" id="3.40.50.410">
    <property type="entry name" value="von Willebrand factor, type A domain"/>
    <property type="match status" value="2"/>
</dbReference>
<evidence type="ECO:0000313" key="4">
    <source>
        <dbReference type="Proteomes" id="UP000887566"/>
    </source>
</evidence>
<feature type="domain" description="C-type lectin" evidence="2">
    <location>
        <begin position="442"/>
        <end position="564"/>
    </location>
</feature>
<dbReference type="CDD" id="cd00037">
    <property type="entry name" value="CLECT"/>
    <property type="match status" value="1"/>
</dbReference>
<dbReference type="InterPro" id="IPR001304">
    <property type="entry name" value="C-type_lectin-like"/>
</dbReference>
<keyword evidence="4" id="KW-1185">Reference proteome</keyword>
<keyword evidence="1" id="KW-0732">Signal</keyword>
<dbReference type="PRINTS" id="PR00453">
    <property type="entry name" value="VWFADOMAIN"/>
</dbReference>
<proteinExistence type="predicted"/>
<feature type="chain" id="PRO_5037433046" evidence="1">
    <location>
        <begin position="24"/>
        <end position="591"/>
    </location>
</feature>
<dbReference type="Pfam" id="PF00059">
    <property type="entry name" value="Lectin_C"/>
    <property type="match status" value="1"/>
</dbReference>
<dbReference type="Pfam" id="PF00092">
    <property type="entry name" value="VWA"/>
    <property type="match status" value="2"/>
</dbReference>
<dbReference type="Proteomes" id="UP000887566">
    <property type="component" value="Unplaced"/>
</dbReference>
<dbReference type="PROSITE" id="PS50041">
    <property type="entry name" value="C_TYPE_LECTIN_2"/>
    <property type="match status" value="1"/>
</dbReference>
<organism evidence="4 5">
    <name type="scientific">Plectus sambesii</name>
    <dbReference type="NCBI Taxonomy" id="2011161"/>
    <lineage>
        <taxon>Eukaryota</taxon>
        <taxon>Metazoa</taxon>
        <taxon>Ecdysozoa</taxon>
        <taxon>Nematoda</taxon>
        <taxon>Chromadorea</taxon>
        <taxon>Plectida</taxon>
        <taxon>Plectina</taxon>
        <taxon>Plectoidea</taxon>
        <taxon>Plectidae</taxon>
        <taxon>Plectus</taxon>
    </lineage>
</organism>
<feature type="domain" description="VWFA" evidence="3">
    <location>
        <begin position="246"/>
        <end position="388"/>
    </location>
</feature>
<evidence type="ECO:0000313" key="5">
    <source>
        <dbReference type="WBParaSite" id="PSAMB.scaffold765size41720.g8627.t1"/>
    </source>
</evidence>
<dbReference type="SMART" id="SM00327">
    <property type="entry name" value="VWA"/>
    <property type="match status" value="2"/>
</dbReference>
<name>A0A914XEE4_9BILA</name>
<dbReference type="InterPro" id="IPR016186">
    <property type="entry name" value="C-type_lectin-like/link_sf"/>
</dbReference>
<evidence type="ECO:0000259" key="3">
    <source>
        <dbReference type="PROSITE" id="PS50234"/>
    </source>
</evidence>
<feature type="domain" description="VWFA" evidence="3">
    <location>
        <begin position="51"/>
        <end position="224"/>
    </location>
</feature>
<dbReference type="Gene3D" id="3.10.100.10">
    <property type="entry name" value="Mannose-Binding Protein A, subunit A"/>
    <property type="match status" value="1"/>
</dbReference>
<dbReference type="SUPFAM" id="SSF56436">
    <property type="entry name" value="C-type lectin-like"/>
    <property type="match status" value="1"/>
</dbReference>
<dbReference type="AlphaFoldDB" id="A0A914XEE4"/>
<dbReference type="InterPro" id="IPR002035">
    <property type="entry name" value="VWF_A"/>
</dbReference>
<sequence length="591" mass="63170">MKSYTSLLACFAIVAVSVAHVKAERPSAIEVLNAIAAIEAAETGCQIGAGDFVFVVDESGSVGAPAFATALKFVANLTLALNIGQGDDQSRVGLVKFGSTASVAFYLNSYMTNSALYNAIVATTYANGGTNIASGMDAAINQVFTTAGGVRPSAPRIMIVLTDGGDSTNVSASHQNAVNKNITTYAIAIGSGVSYNQLLRVTGDMSKVFNVSTFDGLAQFLPTFCQDLSTNKPRECKCTSYNVYLDIVIAIDSSDGVGIGFTNMKELLADIVRHMTVNQTTGVRASRIAVINFAQTAQVVADLTTFQSAAEASTAIENINPLGGKTVNFESVILNASQIFASDGNRPNIKDVLLLFSSASAKCPENSACRPAADLMLSEVVIATFAMGFEDPPPTLQLGSPCYMQNNTGNLAQKILYALCQVNCYCAPYYTQFISTTDKCHKYAECVLAGPHGLETWEGARRTCQATTPGLKGYMVDSLSKEKEQFLFSIAKANQTAPYWIGLNDQASPGTYMWDRGVDSPVPLRPSDYINWYTSPNDAGQQYCVMGDVTNFGYTSNWFNYLCDDIFGDGGIKYVLCQTIAYDTDNVPGTL</sequence>
<dbReference type="WBParaSite" id="PSAMB.scaffold765size41720.g8627.t1">
    <property type="protein sequence ID" value="PSAMB.scaffold765size41720.g8627.t1"/>
    <property type="gene ID" value="PSAMB.scaffold765size41720.g8627"/>
</dbReference>
<feature type="signal peptide" evidence="1">
    <location>
        <begin position="1"/>
        <end position="23"/>
    </location>
</feature>
<dbReference type="PROSITE" id="PS50234">
    <property type="entry name" value="VWFA"/>
    <property type="match status" value="2"/>
</dbReference>
<dbReference type="CDD" id="cd01450">
    <property type="entry name" value="vWFA_subfamily_ECM"/>
    <property type="match status" value="1"/>
</dbReference>
<dbReference type="InterPro" id="IPR016187">
    <property type="entry name" value="CTDL_fold"/>
</dbReference>